<organism evidence="1 2">
    <name type="scientific">Sphingopyxis macrogoltabida</name>
    <name type="common">Sphingomonas macrogoltabidus</name>
    <dbReference type="NCBI Taxonomy" id="33050"/>
    <lineage>
        <taxon>Bacteria</taxon>
        <taxon>Pseudomonadati</taxon>
        <taxon>Pseudomonadota</taxon>
        <taxon>Alphaproteobacteria</taxon>
        <taxon>Sphingomonadales</taxon>
        <taxon>Sphingomonadaceae</taxon>
        <taxon>Sphingopyxis</taxon>
    </lineage>
</organism>
<reference evidence="1 2" key="1">
    <citation type="journal article" date="2015" name="Genome Announc.">
        <title>Complete Genome Sequence of Polypropylene Glycol- and Polyethylene Glycol-Degrading Sphingopyxis macrogoltabida Strain EY-1.</title>
        <authorList>
            <person name="Ohtsubo Y."/>
            <person name="Nagata Y."/>
            <person name="Numata M."/>
            <person name="Tsuchikane K."/>
            <person name="Hosoyama A."/>
            <person name="Yamazoe A."/>
            <person name="Tsuda M."/>
            <person name="Fujita N."/>
            <person name="Kawai F."/>
        </authorList>
    </citation>
    <scope>NUCLEOTIDE SEQUENCE [LARGE SCALE GENOMIC DNA]</scope>
    <source>
        <strain evidence="1 2">EY-1</strain>
    </source>
</reference>
<dbReference type="Proteomes" id="UP000058074">
    <property type="component" value="Chromosome"/>
</dbReference>
<dbReference type="KEGG" id="smag:AN936_13755"/>
<name>A0A0N9U7Y0_SPHMC</name>
<evidence type="ECO:0000313" key="2">
    <source>
        <dbReference type="Proteomes" id="UP000058074"/>
    </source>
</evidence>
<dbReference type="EMBL" id="CP012700">
    <property type="protein sequence ID" value="ALH81388.1"/>
    <property type="molecule type" value="Genomic_DNA"/>
</dbReference>
<evidence type="ECO:0000313" key="1">
    <source>
        <dbReference type="EMBL" id="ALH81388.1"/>
    </source>
</evidence>
<dbReference type="AlphaFoldDB" id="A0A0N9U7Y0"/>
<protein>
    <submittedName>
        <fullName evidence="1">Uncharacterized protein</fullName>
    </submittedName>
</protein>
<accession>A0A0N9U7Y0</accession>
<sequence>MRFGTLSYNIRRIYRLGMMPDRAPPALPHRIVTPAAQLGQKDDFSVKSRSI</sequence>
<gene>
    <name evidence="1" type="ORF">AN936_13755</name>
</gene>
<dbReference type="PATRIC" id="fig|33050.5.peg.2844"/>
<proteinExistence type="predicted"/>